<gene>
    <name evidence="1" type="ORF">CYJ73_24965</name>
</gene>
<evidence type="ECO:0008006" key="3">
    <source>
        <dbReference type="Google" id="ProtNLM"/>
    </source>
</evidence>
<name>A0A2I1R133_9ACTN</name>
<dbReference type="Proteomes" id="UP000234662">
    <property type="component" value="Unassembled WGS sequence"/>
</dbReference>
<sequence length="77" mass="8585">MSPEERDFVAAVAESQNMTVSAFAREWILLACKQLVEEEGAGNFAAIAAREEAERTKRRQERLAEKSLAKMAKSIDV</sequence>
<proteinExistence type="predicted"/>
<organism evidence="1 2">
    <name type="scientific">Gordonia terrae</name>
    <dbReference type="NCBI Taxonomy" id="2055"/>
    <lineage>
        <taxon>Bacteria</taxon>
        <taxon>Bacillati</taxon>
        <taxon>Actinomycetota</taxon>
        <taxon>Actinomycetes</taxon>
        <taxon>Mycobacteriales</taxon>
        <taxon>Gordoniaceae</taxon>
        <taxon>Gordonia</taxon>
    </lineage>
</organism>
<dbReference type="AlphaFoldDB" id="A0A2I1R133"/>
<evidence type="ECO:0000313" key="2">
    <source>
        <dbReference type="Proteomes" id="UP000234662"/>
    </source>
</evidence>
<reference evidence="1 2" key="1">
    <citation type="submission" date="2017-12" db="EMBL/GenBank/DDBJ databases">
        <title>Phylogenetic diversity of female urinary microbiome.</title>
        <authorList>
            <person name="Thomas-White K."/>
            <person name="Wolfe A.J."/>
        </authorList>
    </citation>
    <scope>NUCLEOTIDE SEQUENCE [LARGE SCALE GENOMIC DNA]</scope>
    <source>
        <strain evidence="1 2">UMB0777</strain>
    </source>
</reference>
<dbReference type="RefSeq" id="WP_101823085.1">
    <property type="nucleotide sequence ID" value="NZ_PKJC01000042.1"/>
</dbReference>
<dbReference type="EMBL" id="PKJC01000042">
    <property type="protein sequence ID" value="PKZ62828.1"/>
    <property type="molecule type" value="Genomic_DNA"/>
</dbReference>
<protein>
    <recommendedName>
        <fullName evidence="3">CopG family transcriptional regulator</fullName>
    </recommendedName>
</protein>
<accession>A0A2I1R133</accession>
<comment type="caution">
    <text evidence="1">The sequence shown here is derived from an EMBL/GenBank/DDBJ whole genome shotgun (WGS) entry which is preliminary data.</text>
</comment>
<evidence type="ECO:0000313" key="1">
    <source>
        <dbReference type="EMBL" id="PKZ62828.1"/>
    </source>
</evidence>